<evidence type="ECO:0000259" key="9">
    <source>
        <dbReference type="Pfam" id="PF23368"/>
    </source>
</evidence>
<evidence type="ECO:0000256" key="4">
    <source>
        <dbReference type="ARBA" id="ARBA00022833"/>
    </source>
</evidence>
<dbReference type="CDD" id="cd07332">
    <property type="entry name" value="M48C_Oma1_like"/>
    <property type="match status" value="1"/>
</dbReference>
<dbReference type="PANTHER" id="PTHR22726">
    <property type="entry name" value="METALLOENDOPEPTIDASE OMA1"/>
    <property type="match status" value="1"/>
</dbReference>
<gene>
    <name evidence="10" type="ORF">SAMN05216204_13827</name>
</gene>
<sequence length="348" mass="37352">MTAAHYFDGRSARLHVVDLSAADGAIILRGETTRSYPAAGTRLAEPFEHAPSVLYFNDGTHAEVPDQAMRPVLEAALGYRKSWVVRWQEHGAAALVALALLVALIAASWHWGIPAAAERLAGQVPVAADHALGRNALSLLQRQGILQPSRLSDDRLAALQGLLQRVQPARPRIPLRLQVHHAPQLGANALAFPDGTIVLTDDMVRTVLGKNNDLDADAAAALAGVLAHEVGHIEMRHSVRTITRSSLTAALSATLFGDFSAVAAGLPAVLGNMEYSRDMELAADDYAVRALHGRGIPAGPLAGLFDEFDKKADKLPKFLRQAMSYASTHPDGLARSQRLLEQEEALKQ</sequence>
<keyword evidence="3 6" id="KW-0378">Hydrolase</keyword>
<comment type="cofactor">
    <cofactor evidence="6">
        <name>Zn(2+)</name>
        <dbReference type="ChEBI" id="CHEBI:29105"/>
    </cofactor>
    <text evidence="6">Binds 1 zinc ion per subunit.</text>
</comment>
<organism evidence="10 11">
    <name type="scientific">Massilia yuzhufengensis</name>
    <dbReference type="NCBI Taxonomy" id="1164594"/>
    <lineage>
        <taxon>Bacteria</taxon>
        <taxon>Pseudomonadati</taxon>
        <taxon>Pseudomonadota</taxon>
        <taxon>Betaproteobacteria</taxon>
        <taxon>Burkholderiales</taxon>
        <taxon>Oxalobacteraceae</taxon>
        <taxon>Telluria group</taxon>
        <taxon>Massilia</taxon>
    </lineage>
</organism>
<evidence type="ECO:0000256" key="2">
    <source>
        <dbReference type="ARBA" id="ARBA00022723"/>
    </source>
</evidence>
<dbReference type="InterPro" id="IPR051156">
    <property type="entry name" value="Mito/Outer_Membr_Metalloprot"/>
</dbReference>
<feature type="domain" description="DUF7092" evidence="9">
    <location>
        <begin position="1"/>
        <end position="73"/>
    </location>
</feature>
<evidence type="ECO:0000313" key="11">
    <source>
        <dbReference type="Proteomes" id="UP000198639"/>
    </source>
</evidence>
<name>A0A1I1VGY3_9BURK</name>
<keyword evidence="11" id="KW-1185">Reference proteome</keyword>
<dbReference type="PANTHER" id="PTHR22726:SF1">
    <property type="entry name" value="METALLOENDOPEPTIDASE OMA1, MITOCHONDRIAL"/>
    <property type="match status" value="1"/>
</dbReference>
<keyword evidence="1 6" id="KW-0645">Protease</keyword>
<dbReference type="OrthoDB" id="9810445at2"/>
<dbReference type="Gene3D" id="3.30.2010.10">
    <property type="entry name" value="Metalloproteases ('zincins'), catalytic domain"/>
    <property type="match status" value="1"/>
</dbReference>
<dbReference type="STRING" id="1164594.SAMN05216204_13827"/>
<dbReference type="InterPro" id="IPR001915">
    <property type="entry name" value="Peptidase_M48"/>
</dbReference>
<keyword evidence="2" id="KW-0479">Metal-binding</keyword>
<evidence type="ECO:0000256" key="5">
    <source>
        <dbReference type="ARBA" id="ARBA00023049"/>
    </source>
</evidence>
<dbReference type="Proteomes" id="UP000198639">
    <property type="component" value="Unassembled WGS sequence"/>
</dbReference>
<dbReference type="GO" id="GO:0016020">
    <property type="term" value="C:membrane"/>
    <property type="evidence" value="ECO:0007669"/>
    <property type="project" value="TreeGrafter"/>
</dbReference>
<evidence type="ECO:0000256" key="1">
    <source>
        <dbReference type="ARBA" id="ARBA00022670"/>
    </source>
</evidence>
<keyword evidence="7" id="KW-1133">Transmembrane helix</keyword>
<dbReference type="RefSeq" id="WP_091876733.1">
    <property type="nucleotide sequence ID" value="NZ_FOLD01000038.1"/>
</dbReference>
<keyword evidence="7" id="KW-0812">Transmembrane</keyword>
<keyword evidence="7" id="KW-0472">Membrane</keyword>
<dbReference type="InterPro" id="IPR055518">
    <property type="entry name" value="DUF7092"/>
</dbReference>
<comment type="similarity">
    <text evidence="6">Belongs to the peptidase M48 family.</text>
</comment>
<dbReference type="GO" id="GO:0004222">
    <property type="term" value="F:metalloendopeptidase activity"/>
    <property type="evidence" value="ECO:0007669"/>
    <property type="project" value="InterPro"/>
</dbReference>
<keyword evidence="4 6" id="KW-0862">Zinc</keyword>
<dbReference type="GO" id="GO:0051603">
    <property type="term" value="P:proteolysis involved in protein catabolic process"/>
    <property type="evidence" value="ECO:0007669"/>
    <property type="project" value="TreeGrafter"/>
</dbReference>
<dbReference type="EMBL" id="FOLD01000038">
    <property type="protein sequence ID" value="SFD79770.1"/>
    <property type="molecule type" value="Genomic_DNA"/>
</dbReference>
<evidence type="ECO:0000313" key="10">
    <source>
        <dbReference type="EMBL" id="SFD79770.1"/>
    </source>
</evidence>
<dbReference type="AlphaFoldDB" id="A0A1I1VGY3"/>
<evidence type="ECO:0000256" key="6">
    <source>
        <dbReference type="RuleBase" id="RU003983"/>
    </source>
</evidence>
<dbReference type="Pfam" id="PF01435">
    <property type="entry name" value="Peptidase_M48"/>
    <property type="match status" value="1"/>
</dbReference>
<dbReference type="Pfam" id="PF23368">
    <property type="entry name" value="DUF7092"/>
    <property type="match status" value="1"/>
</dbReference>
<evidence type="ECO:0000256" key="3">
    <source>
        <dbReference type="ARBA" id="ARBA00022801"/>
    </source>
</evidence>
<evidence type="ECO:0000256" key="7">
    <source>
        <dbReference type="SAM" id="Phobius"/>
    </source>
</evidence>
<dbReference type="GO" id="GO:0046872">
    <property type="term" value="F:metal ion binding"/>
    <property type="evidence" value="ECO:0007669"/>
    <property type="project" value="UniProtKB-KW"/>
</dbReference>
<feature type="domain" description="Peptidase M48" evidence="8">
    <location>
        <begin position="182"/>
        <end position="341"/>
    </location>
</feature>
<reference evidence="11" key="1">
    <citation type="submission" date="2016-10" db="EMBL/GenBank/DDBJ databases">
        <authorList>
            <person name="Varghese N."/>
            <person name="Submissions S."/>
        </authorList>
    </citation>
    <scope>NUCLEOTIDE SEQUENCE [LARGE SCALE GENOMIC DNA]</scope>
    <source>
        <strain evidence="11">CGMCC 1.12041</strain>
    </source>
</reference>
<keyword evidence="5 6" id="KW-0482">Metalloprotease</keyword>
<feature type="transmembrane region" description="Helical" evidence="7">
    <location>
        <begin position="90"/>
        <end position="111"/>
    </location>
</feature>
<protein>
    <submittedName>
        <fullName evidence="10">Peptidase family M48</fullName>
    </submittedName>
</protein>
<accession>A0A1I1VGY3</accession>
<proteinExistence type="inferred from homology"/>
<evidence type="ECO:0000259" key="8">
    <source>
        <dbReference type="Pfam" id="PF01435"/>
    </source>
</evidence>